<accession>A0A8X6EY13</accession>
<dbReference type="InterPro" id="IPR054722">
    <property type="entry name" value="PolX-like_BBD"/>
</dbReference>
<dbReference type="InterPro" id="IPR025724">
    <property type="entry name" value="GAG-pre-integrase_dom"/>
</dbReference>
<dbReference type="Pfam" id="PF00400">
    <property type="entry name" value="WD40"/>
    <property type="match status" value="4"/>
</dbReference>
<keyword evidence="1 4" id="KW-0853">WD repeat</keyword>
<evidence type="ECO:0000256" key="3">
    <source>
        <dbReference type="PROSITE-ProRule" id="PRU00047"/>
    </source>
</evidence>
<feature type="compositionally biased region" description="Polar residues" evidence="5">
    <location>
        <begin position="206"/>
        <end position="221"/>
    </location>
</feature>
<dbReference type="SMART" id="SM00343">
    <property type="entry name" value="ZnF_C2HC"/>
    <property type="match status" value="1"/>
</dbReference>
<dbReference type="Gene3D" id="3.30.420.10">
    <property type="entry name" value="Ribonuclease H-like superfamily/Ribonuclease H"/>
    <property type="match status" value="1"/>
</dbReference>
<dbReference type="InterPro" id="IPR001878">
    <property type="entry name" value="Znf_CCHC"/>
</dbReference>
<dbReference type="AlphaFoldDB" id="A0A8X6EY13"/>
<feature type="compositionally biased region" description="Polar residues" evidence="5">
    <location>
        <begin position="256"/>
        <end position="266"/>
    </location>
</feature>
<dbReference type="Pfam" id="PF14223">
    <property type="entry name" value="Retrotran_gag_2"/>
    <property type="match status" value="1"/>
</dbReference>
<keyword evidence="9" id="KW-1185">Reference proteome</keyword>
<dbReference type="OrthoDB" id="413361at2759"/>
<dbReference type="GO" id="GO:0016251">
    <property type="term" value="F:RNA polymerase II general transcription initiation factor activity"/>
    <property type="evidence" value="ECO:0007669"/>
    <property type="project" value="TreeGrafter"/>
</dbReference>
<keyword evidence="3" id="KW-0862">Zinc</keyword>
<feature type="domain" description="CCHC-type" evidence="6">
    <location>
        <begin position="826"/>
        <end position="841"/>
    </location>
</feature>
<dbReference type="InterPro" id="IPR036875">
    <property type="entry name" value="Znf_CCHC_sf"/>
</dbReference>
<dbReference type="GO" id="GO:0003676">
    <property type="term" value="F:nucleic acid binding"/>
    <property type="evidence" value="ECO:0007669"/>
    <property type="project" value="InterPro"/>
</dbReference>
<dbReference type="Gene3D" id="4.10.60.10">
    <property type="entry name" value="Zinc finger, CCHC-type"/>
    <property type="match status" value="1"/>
</dbReference>
<dbReference type="EMBL" id="BMAO01000037">
    <property type="protein sequence ID" value="GFQ63914.1"/>
    <property type="molecule type" value="Genomic_DNA"/>
</dbReference>
<keyword evidence="3" id="KW-0479">Metal-binding</keyword>
<name>A0A8X6EY13_TRICU</name>
<dbReference type="InterPro" id="IPR015943">
    <property type="entry name" value="WD40/YVTN_repeat-like_dom_sf"/>
</dbReference>
<dbReference type="Pfam" id="PF22936">
    <property type="entry name" value="Pol_BBD"/>
    <property type="match status" value="1"/>
</dbReference>
<dbReference type="PANTHER" id="PTHR19879">
    <property type="entry name" value="TRANSCRIPTION INITIATION FACTOR TFIID"/>
    <property type="match status" value="1"/>
</dbReference>
<dbReference type="PROSITE" id="PS50294">
    <property type="entry name" value="WD_REPEATS_REGION"/>
    <property type="match status" value="1"/>
</dbReference>
<protein>
    <submittedName>
        <fullName evidence="8">Retrovirus-related Pol polyprotein from transposon TNT 1-94</fullName>
    </submittedName>
</protein>
<evidence type="ECO:0000313" key="8">
    <source>
        <dbReference type="EMBL" id="GFQ63914.1"/>
    </source>
</evidence>
<dbReference type="SMART" id="SM00320">
    <property type="entry name" value="WD40"/>
    <property type="match status" value="6"/>
</dbReference>
<comment type="caution">
    <text evidence="8">The sequence shown here is derived from an EMBL/GenBank/DDBJ whole genome shotgun (WGS) entry which is preliminary data.</text>
</comment>
<sequence length="1280" mass="146475">MREGAFVNQRGNEIDTDLHNIFKVFVKENICSVNGEREKERDNSFEMDIDKEHFRKSFQNFKQKISSCKPPQNGGETNINYKKVFELFLQYYCLSVKAGCFGSESEKEKFRNLFTSFLKEFNSFFNINKADEETFATLFSSFLEQNSFILDERNCDEKKHIRFCASFLKGNGVSFDGTEEDFKKFHNLHNFFYERSDSSLEDSQHDNNSCTSVFSSQPSSSKAKENTKNGSSPIRQPKYSDISSASSDSPHELNWPETNQTDQNTTKPIEKMCVHEIKDHFLKKWLKLKQCHFIAIPKEDIVSASDASDLFLVCGFESFLIRVWSISDRWISQMLFDEHCTLRGHKGIVNSVEINSELQRLISGSSDGIVRIWDLEMRTCLSVHAWHSDAVYSVCWNPTSKCVLSSSADSTAVLYWFHEAIPMSVYTNNEKTDVPIYMVRFHPNGIYFATAAADNSITLWTIDNNKSFLRLFDNNGIKVNTISFSPCGKFLAAGDDAGWISVWKISKIKLVKHFRACSFGIKHLSYNKSGDVIAAIFFDALWFIFHPYSTEDKIDFFKLCAQESLRFVKCLRGEKIIFFLKKNYKLKHRMCLLGLSTCTETEMEFKAHIEKLVGAANWSKWKRQIELLLRLHNVVCGDRECPRLPAEASAEAIAAHEKAQKAFIKDDSLAQLILVGNMDDSNAELTSVCNTAKSVWEKLLSVYEQSSGQRLDHLMEKFFRCEKELEDDIASHIAKLQRNFTELNDELRHVGKTTLPDLLLMSRIMSTLPSEYFEFKSVWESVPIEERSVNKLTERLRLIEMRLPSKSTDSTALVATRKKVFKKPERKCYVCRKPGHLAKDCWKKGSKPKVERDAFVCTVEGVPESEVWIADSGASAHMTKHKNYFVDFTKFVSPKPVYVGNSDAIMAYGHGTVNIEIKVNSKWEKHHLTEVWYVPDISKNLFSISQTLKRGFKFQASKDECSLLRDGRVRLKGVRTVHGLYALEMRVLYPKVCVAAEVCVASADQSLQLWHERLCHQNKAHVKDILRKYQIKGDAKDSQICDECCYGKQSRRPFGTRKQRATTPGELINIDVCGPMQQQSLGGAKYYVCFKDDFTKYRLVFFMQSKNEVSKCLETFLNEVKNTGHMIKEVLSDGGGEVINSTVKSLLEKSGISSHMEIVKKPLQTPEADVEKEMEEISCNAEDTEETLVQQSSRNLRDRSILKMPAKFDSFVLLAEHIEPETYKEAMASEDSDKWLAAMKEELESLSNNNAWILVNLPSDLLLKDTAKNLELILVKLSVL</sequence>
<dbReference type="SUPFAM" id="SSF50978">
    <property type="entry name" value="WD40 repeat-like"/>
    <property type="match status" value="1"/>
</dbReference>
<dbReference type="PANTHER" id="PTHR19879:SF1">
    <property type="entry name" value="CANNONBALL-RELATED"/>
    <property type="match status" value="1"/>
</dbReference>
<feature type="domain" description="Integrase catalytic" evidence="7">
    <location>
        <begin position="1060"/>
        <end position="1162"/>
    </location>
</feature>
<evidence type="ECO:0000256" key="2">
    <source>
        <dbReference type="ARBA" id="ARBA00022737"/>
    </source>
</evidence>
<evidence type="ECO:0000256" key="5">
    <source>
        <dbReference type="SAM" id="MobiDB-lite"/>
    </source>
</evidence>
<dbReference type="PROSITE" id="PS50158">
    <property type="entry name" value="ZF_CCHC"/>
    <property type="match status" value="1"/>
</dbReference>
<feature type="region of interest" description="Disordered" evidence="5">
    <location>
        <begin position="203"/>
        <end position="266"/>
    </location>
</feature>
<dbReference type="PROSITE" id="PS50994">
    <property type="entry name" value="INTEGRASE"/>
    <property type="match status" value="1"/>
</dbReference>
<dbReference type="SUPFAM" id="SSF57756">
    <property type="entry name" value="Retrovirus zinc finger-like domains"/>
    <property type="match status" value="1"/>
</dbReference>
<evidence type="ECO:0000259" key="6">
    <source>
        <dbReference type="PROSITE" id="PS50158"/>
    </source>
</evidence>
<keyword evidence="2" id="KW-0677">Repeat</keyword>
<dbReference type="InterPro" id="IPR019775">
    <property type="entry name" value="WD40_repeat_CS"/>
</dbReference>
<dbReference type="PROSITE" id="PS00678">
    <property type="entry name" value="WD_REPEATS_1"/>
    <property type="match status" value="1"/>
</dbReference>
<dbReference type="GO" id="GO:0008270">
    <property type="term" value="F:zinc ion binding"/>
    <property type="evidence" value="ECO:0007669"/>
    <property type="project" value="UniProtKB-KW"/>
</dbReference>
<gene>
    <name evidence="8" type="primary">POLX_999</name>
    <name evidence="8" type="ORF">TNCT_385191</name>
</gene>
<dbReference type="InterPro" id="IPR036322">
    <property type="entry name" value="WD40_repeat_dom_sf"/>
</dbReference>
<feature type="repeat" description="WD" evidence="4">
    <location>
        <begin position="436"/>
        <end position="470"/>
    </location>
</feature>
<dbReference type="InterPro" id="IPR001680">
    <property type="entry name" value="WD40_rpt"/>
</dbReference>
<dbReference type="Gene3D" id="2.130.10.10">
    <property type="entry name" value="YVTN repeat-like/Quinoprotein amine dehydrogenase"/>
    <property type="match status" value="1"/>
</dbReference>
<dbReference type="Proteomes" id="UP000887116">
    <property type="component" value="Unassembled WGS sequence"/>
</dbReference>
<dbReference type="SUPFAM" id="SSF53098">
    <property type="entry name" value="Ribonuclease H-like"/>
    <property type="match status" value="1"/>
</dbReference>
<proteinExistence type="predicted"/>
<dbReference type="GO" id="GO:0015074">
    <property type="term" value="P:DNA integration"/>
    <property type="evidence" value="ECO:0007669"/>
    <property type="project" value="InterPro"/>
</dbReference>
<evidence type="ECO:0000259" key="7">
    <source>
        <dbReference type="PROSITE" id="PS50994"/>
    </source>
</evidence>
<reference evidence="8" key="1">
    <citation type="submission" date="2020-07" db="EMBL/GenBank/DDBJ databases">
        <title>Multicomponent nature underlies the extraordinary mechanical properties of spider dragline silk.</title>
        <authorList>
            <person name="Kono N."/>
            <person name="Nakamura H."/>
            <person name="Mori M."/>
            <person name="Yoshida Y."/>
            <person name="Ohtoshi R."/>
            <person name="Malay A.D."/>
            <person name="Moran D.A.P."/>
            <person name="Tomita M."/>
            <person name="Numata K."/>
            <person name="Arakawa K."/>
        </authorList>
    </citation>
    <scope>NUCLEOTIDE SEQUENCE</scope>
</reference>
<dbReference type="InterPro" id="IPR036397">
    <property type="entry name" value="RNaseH_sf"/>
</dbReference>
<dbReference type="PROSITE" id="PS50082">
    <property type="entry name" value="WD_REPEATS_2"/>
    <property type="match status" value="2"/>
</dbReference>
<dbReference type="InterPro" id="IPR012337">
    <property type="entry name" value="RNaseH-like_sf"/>
</dbReference>
<evidence type="ECO:0000256" key="4">
    <source>
        <dbReference type="PROSITE-ProRule" id="PRU00221"/>
    </source>
</evidence>
<evidence type="ECO:0000256" key="1">
    <source>
        <dbReference type="ARBA" id="ARBA00022574"/>
    </source>
</evidence>
<keyword evidence="3" id="KW-0863">Zinc-finger</keyword>
<dbReference type="GO" id="GO:0005669">
    <property type="term" value="C:transcription factor TFIID complex"/>
    <property type="evidence" value="ECO:0007669"/>
    <property type="project" value="TreeGrafter"/>
</dbReference>
<feature type="repeat" description="WD" evidence="4">
    <location>
        <begin position="342"/>
        <end position="383"/>
    </location>
</feature>
<dbReference type="Pfam" id="PF13976">
    <property type="entry name" value="gag_pre-integrs"/>
    <property type="match status" value="1"/>
</dbReference>
<dbReference type="GO" id="GO:0006367">
    <property type="term" value="P:transcription initiation at RNA polymerase II promoter"/>
    <property type="evidence" value="ECO:0007669"/>
    <property type="project" value="TreeGrafter"/>
</dbReference>
<dbReference type="InterPro" id="IPR001584">
    <property type="entry name" value="Integrase_cat-core"/>
</dbReference>
<organism evidence="8 9">
    <name type="scientific">Trichonephila clavata</name>
    <name type="common">Joro spider</name>
    <name type="synonym">Nephila clavata</name>
    <dbReference type="NCBI Taxonomy" id="2740835"/>
    <lineage>
        <taxon>Eukaryota</taxon>
        <taxon>Metazoa</taxon>
        <taxon>Ecdysozoa</taxon>
        <taxon>Arthropoda</taxon>
        <taxon>Chelicerata</taxon>
        <taxon>Arachnida</taxon>
        <taxon>Araneae</taxon>
        <taxon>Araneomorphae</taxon>
        <taxon>Entelegynae</taxon>
        <taxon>Araneoidea</taxon>
        <taxon>Nephilidae</taxon>
        <taxon>Trichonephila</taxon>
    </lineage>
</organism>
<dbReference type="Pfam" id="PF00098">
    <property type="entry name" value="zf-CCHC"/>
    <property type="match status" value="1"/>
</dbReference>
<evidence type="ECO:0000313" key="9">
    <source>
        <dbReference type="Proteomes" id="UP000887116"/>
    </source>
</evidence>